<feature type="domain" description="Aldehyde dehydrogenase" evidence="2">
    <location>
        <begin position="2"/>
        <end position="53"/>
    </location>
</feature>
<dbReference type="PANTHER" id="PTHR43353:SF5">
    <property type="entry name" value="SUCCINATE-SEMIALDEHYDE DEHYDROGENASE, MITOCHONDRIAL"/>
    <property type="match status" value="1"/>
</dbReference>
<keyword evidence="4" id="KW-1185">Reference proteome</keyword>
<organism evidence="3 4">
    <name type="scientific">Cirrhinus mrigala</name>
    <name type="common">Mrigala</name>
    <dbReference type="NCBI Taxonomy" id="683832"/>
    <lineage>
        <taxon>Eukaryota</taxon>
        <taxon>Metazoa</taxon>
        <taxon>Chordata</taxon>
        <taxon>Craniata</taxon>
        <taxon>Vertebrata</taxon>
        <taxon>Euteleostomi</taxon>
        <taxon>Actinopterygii</taxon>
        <taxon>Neopterygii</taxon>
        <taxon>Teleostei</taxon>
        <taxon>Ostariophysi</taxon>
        <taxon>Cypriniformes</taxon>
        <taxon>Cyprinidae</taxon>
        <taxon>Labeoninae</taxon>
        <taxon>Labeonini</taxon>
        <taxon>Cirrhinus</taxon>
    </lineage>
</organism>
<dbReference type="AlphaFoldDB" id="A0ABD0PCY2"/>
<dbReference type="GO" id="GO:0016491">
    <property type="term" value="F:oxidoreductase activity"/>
    <property type="evidence" value="ECO:0007669"/>
    <property type="project" value="UniProtKB-KW"/>
</dbReference>
<evidence type="ECO:0000313" key="4">
    <source>
        <dbReference type="Proteomes" id="UP001529510"/>
    </source>
</evidence>
<evidence type="ECO:0000259" key="2">
    <source>
        <dbReference type="Pfam" id="PF00171"/>
    </source>
</evidence>
<comment type="caution">
    <text evidence="3">The sequence shown here is derived from an EMBL/GenBank/DDBJ whole genome shotgun (WGS) entry which is preliminary data.</text>
</comment>
<feature type="non-terminal residue" evidence="3">
    <location>
        <position position="1"/>
    </location>
</feature>
<keyword evidence="1" id="KW-0560">Oxidoreductase</keyword>
<gene>
    <name evidence="3" type="ORF">M9458_031953</name>
</gene>
<evidence type="ECO:0000313" key="3">
    <source>
        <dbReference type="EMBL" id="KAL0171642.1"/>
    </source>
</evidence>
<sequence>SQIADAVAQGAVIVRGGKRLEGSFMQPTLLSNVSNDMLCMQEETFGPLIPVVK</sequence>
<proteinExistence type="predicted"/>
<accession>A0ABD0PCY2</accession>
<dbReference type="InterPro" id="IPR016161">
    <property type="entry name" value="Ald_DH/histidinol_DH"/>
</dbReference>
<protein>
    <recommendedName>
        <fullName evidence="2">Aldehyde dehydrogenase domain-containing protein</fullName>
    </recommendedName>
</protein>
<dbReference type="SUPFAM" id="SSF53720">
    <property type="entry name" value="ALDH-like"/>
    <property type="match status" value="1"/>
</dbReference>
<evidence type="ECO:0000256" key="1">
    <source>
        <dbReference type="ARBA" id="ARBA00023002"/>
    </source>
</evidence>
<dbReference type="Proteomes" id="UP001529510">
    <property type="component" value="Unassembled WGS sequence"/>
</dbReference>
<dbReference type="PANTHER" id="PTHR43353">
    <property type="entry name" value="SUCCINATE-SEMIALDEHYDE DEHYDROGENASE, MITOCHONDRIAL"/>
    <property type="match status" value="1"/>
</dbReference>
<dbReference type="InterPro" id="IPR015590">
    <property type="entry name" value="Aldehyde_DH_dom"/>
</dbReference>
<dbReference type="Gene3D" id="3.40.309.10">
    <property type="entry name" value="Aldehyde Dehydrogenase, Chain A, domain 2"/>
    <property type="match status" value="1"/>
</dbReference>
<dbReference type="EMBL" id="JAMKFB020000016">
    <property type="protein sequence ID" value="KAL0171642.1"/>
    <property type="molecule type" value="Genomic_DNA"/>
</dbReference>
<dbReference type="InterPro" id="IPR016163">
    <property type="entry name" value="Ald_DH_C"/>
</dbReference>
<name>A0ABD0PCY2_CIRMR</name>
<dbReference type="InterPro" id="IPR050740">
    <property type="entry name" value="Aldehyde_DH_Superfamily"/>
</dbReference>
<reference evidence="3 4" key="1">
    <citation type="submission" date="2024-05" db="EMBL/GenBank/DDBJ databases">
        <title>Genome sequencing and assembly of Indian major carp, Cirrhinus mrigala (Hamilton, 1822).</title>
        <authorList>
            <person name="Mohindra V."/>
            <person name="Chowdhury L.M."/>
            <person name="Lal K."/>
            <person name="Jena J.K."/>
        </authorList>
    </citation>
    <scope>NUCLEOTIDE SEQUENCE [LARGE SCALE GENOMIC DNA]</scope>
    <source>
        <strain evidence="3">CM1030</strain>
        <tissue evidence="3">Blood</tissue>
    </source>
</reference>
<dbReference type="Pfam" id="PF00171">
    <property type="entry name" value="Aldedh"/>
    <property type="match status" value="1"/>
</dbReference>